<keyword evidence="5" id="KW-1015">Disulfide bond</keyword>
<dbReference type="Gene3D" id="2.170.130.20">
    <property type="entry name" value="LCCL-like domain"/>
    <property type="match status" value="2"/>
</dbReference>
<dbReference type="InterPro" id="IPR004043">
    <property type="entry name" value="LCCL"/>
</dbReference>
<evidence type="ECO:0000256" key="6">
    <source>
        <dbReference type="SAM" id="MobiDB-lite"/>
    </source>
</evidence>
<evidence type="ECO:0000256" key="1">
    <source>
        <dbReference type="ARBA" id="ARBA00004613"/>
    </source>
</evidence>
<sequence length="682" mass="75660">MSCVLNGVVPLGLLLLVCGAQGFFLPNVTHLEELLSKYQQDRPHSRVRRAIPRSDKEEILMLHNKLRGQVHPPASNMEYMTWDEELERSAAAWAHECIWEHGPTGLLVSLGQNLAVHWGRYRSPGFHVQSWYDEVKHYTYPYPHECDPWCPERCSGPMCTHYTQIVWAATNKVGCAVNTCPRMNVWGDVWENAVYLVCNYSPKHKCVLRFLLLPRGCISLLRRLSSPAPPDDSQCPRGLHVVSRMGAERRSRGVTTYLEETFVPKPETDEMNEVEVAPVPEEKHVWVQPRVTRPTKPKKAAAVNYMTQVVSCDTKMKDKCKGSTCNRYQCPAGCLSSKAPVFGTLFYESSSSICRAAIHYGILDAKGGLVDVTRNGKVPFFVRSERNGVESLSRYKPSSSFMVSKVKVQDLDCYTTVAQLCPFEKPGTHCPRVHCPAHCKDEPSYWAPVFGTNIYADTSSICKTAVHAGVIGQESGGYVDVMPVDKKKAYVGSLRNGVQSERTFFTRGPSAASGCQTGFWPMPLILTCALLSVEELGARAGLPASRPAGESQLYVETRQNRIQTPRGPAPRLAKRSHRMPVPEVQPRGSQEHEAAMRRGENRQEFRAACFPRIAALAEKSESAGALRVAVTYRMRDLGRLRDLGGVLLPSRCLGLLACTPGSVAQPPGKKAKGAYRACGLRA</sequence>
<dbReference type="GO" id="GO:0005576">
    <property type="term" value="C:extracellular region"/>
    <property type="evidence" value="ECO:0007669"/>
    <property type="project" value="UniProtKB-SubCell"/>
</dbReference>
<evidence type="ECO:0000256" key="4">
    <source>
        <dbReference type="ARBA" id="ARBA00022737"/>
    </source>
</evidence>
<name>A0A6P6HLP3_PUMCO</name>
<dbReference type="FunFam" id="3.40.33.10:FF:000001">
    <property type="entry name" value="Cysteine-rich secretory protein LCCL domain containing 1"/>
    <property type="match status" value="1"/>
</dbReference>
<evidence type="ECO:0000259" key="8">
    <source>
        <dbReference type="PROSITE" id="PS50820"/>
    </source>
</evidence>
<dbReference type="CDD" id="cd18816">
    <property type="entry name" value="CAP_CRISPLD2"/>
    <property type="match status" value="1"/>
</dbReference>
<evidence type="ECO:0000256" key="5">
    <source>
        <dbReference type="ARBA" id="ARBA00023157"/>
    </source>
</evidence>
<gene>
    <name evidence="10" type="primary">CRISPLD2</name>
</gene>
<dbReference type="SMART" id="SM00603">
    <property type="entry name" value="LCCL"/>
    <property type="match status" value="2"/>
</dbReference>
<dbReference type="KEGG" id="pcoo:112857550"/>
<evidence type="ECO:0000256" key="2">
    <source>
        <dbReference type="ARBA" id="ARBA00022525"/>
    </source>
</evidence>
<dbReference type="GeneID" id="112857550"/>
<feature type="chain" id="PRO_5027565183" evidence="7">
    <location>
        <begin position="23"/>
        <end position="682"/>
    </location>
</feature>
<feature type="signal peptide" evidence="7">
    <location>
        <begin position="1"/>
        <end position="22"/>
    </location>
</feature>
<dbReference type="SUPFAM" id="SSF69848">
    <property type="entry name" value="LCCL domain"/>
    <property type="match status" value="2"/>
</dbReference>
<dbReference type="CTD" id="83716"/>
<dbReference type="PROSITE" id="PS50820">
    <property type="entry name" value="LCCL"/>
    <property type="match status" value="2"/>
</dbReference>
<dbReference type="SMART" id="SM00198">
    <property type="entry name" value="SCP"/>
    <property type="match status" value="1"/>
</dbReference>
<feature type="domain" description="LCCL" evidence="8">
    <location>
        <begin position="306"/>
        <end position="401"/>
    </location>
</feature>
<evidence type="ECO:0000256" key="7">
    <source>
        <dbReference type="SAM" id="SignalP"/>
    </source>
</evidence>
<dbReference type="InterPro" id="IPR014044">
    <property type="entry name" value="CAP_dom"/>
</dbReference>
<accession>A0A6P6HLP3</accession>
<dbReference type="FunFam" id="2.170.130.20:FF:000001">
    <property type="entry name" value="Cysteine-rich secretory protein LCCL domain-containing 1"/>
    <property type="match status" value="2"/>
</dbReference>
<dbReference type="SUPFAM" id="SSF55797">
    <property type="entry name" value="PR-1-like"/>
    <property type="match status" value="1"/>
</dbReference>
<dbReference type="RefSeq" id="XP_025776677.1">
    <property type="nucleotide sequence ID" value="XM_025920892.1"/>
</dbReference>
<proteinExistence type="predicted"/>
<evidence type="ECO:0000313" key="9">
    <source>
        <dbReference type="Proteomes" id="UP000515131"/>
    </source>
</evidence>
<evidence type="ECO:0000313" key="10">
    <source>
        <dbReference type="RefSeq" id="XP_025776677.1"/>
    </source>
</evidence>
<dbReference type="AlphaFoldDB" id="A0A6P6HLP3"/>
<comment type="subcellular location">
    <subcellularLocation>
        <location evidence="1">Secreted</location>
    </subcellularLocation>
</comment>
<reference evidence="10" key="1">
    <citation type="submission" date="2025-08" db="UniProtKB">
        <authorList>
            <consortium name="RefSeq"/>
        </authorList>
    </citation>
    <scope>IDENTIFICATION</scope>
    <source>
        <tissue evidence="10">Blood</tissue>
    </source>
</reference>
<organism evidence="9 10">
    <name type="scientific">Puma concolor</name>
    <name type="common">Mountain lion</name>
    <name type="synonym">Felis concolor</name>
    <dbReference type="NCBI Taxonomy" id="9696"/>
    <lineage>
        <taxon>Eukaryota</taxon>
        <taxon>Metazoa</taxon>
        <taxon>Chordata</taxon>
        <taxon>Craniata</taxon>
        <taxon>Vertebrata</taxon>
        <taxon>Euteleostomi</taxon>
        <taxon>Mammalia</taxon>
        <taxon>Eutheria</taxon>
        <taxon>Laurasiatheria</taxon>
        <taxon>Carnivora</taxon>
        <taxon>Feliformia</taxon>
        <taxon>Felidae</taxon>
        <taxon>Felinae</taxon>
        <taxon>Puma</taxon>
    </lineage>
</organism>
<keyword evidence="4" id="KW-0677">Repeat</keyword>
<evidence type="ECO:0000256" key="3">
    <source>
        <dbReference type="ARBA" id="ARBA00022729"/>
    </source>
</evidence>
<feature type="region of interest" description="Disordered" evidence="6">
    <location>
        <begin position="561"/>
        <end position="593"/>
    </location>
</feature>
<dbReference type="InterPro" id="IPR036609">
    <property type="entry name" value="LCCL_sf"/>
</dbReference>
<dbReference type="PANTHER" id="PTHR31331">
    <property type="entry name" value="LCCL DOMAIN PROTEIN (AFU_ORTHOLOGUE AFUA_5G08630)"/>
    <property type="match status" value="1"/>
</dbReference>
<dbReference type="Pfam" id="PF00188">
    <property type="entry name" value="CAP"/>
    <property type="match status" value="1"/>
</dbReference>
<keyword evidence="3 7" id="KW-0732">Signal</keyword>
<protein>
    <submittedName>
        <fullName evidence="10">Cysteine-rich secretory protein LCCL domain-containing 2</fullName>
    </submittedName>
</protein>
<keyword evidence="9" id="KW-1185">Reference proteome</keyword>
<dbReference type="Proteomes" id="UP000515131">
    <property type="component" value="Unplaced"/>
</dbReference>
<dbReference type="Gene3D" id="3.40.33.10">
    <property type="entry name" value="CAP"/>
    <property type="match status" value="1"/>
</dbReference>
<dbReference type="InterPro" id="IPR001283">
    <property type="entry name" value="CRISP-related"/>
</dbReference>
<dbReference type="PRINTS" id="PR00837">
    <property type="entry name" value="V5TPXLIKE"/>
</dbReference>
<dbReference type="InterPro" id="IPR051957">
    <property type="entry name" value="CRISP-LCCL_domain"/>
</dbReference>
<feature type="domain" description="LCCL" evidence="8">
    <location>
        <begin position="407"/>
        <end position="500"/>
    </location>
</feature>
<dbReference type="Pfam" id="PF03815">
    <property type="entry name" value="LCCL"/>
    <property type="match status" value="2"/>
</dbReference>
<dbReference type="PANTHER" id="PTHR31331:SF1">
    <property type="entry name" value="CYSTEINE RICH SECRETORY PROTEIN LCCL DOMAIN CONTAINING 2"/>
    <property type="match status" value="1"/>
</dbReference>
<keyword evidence="2" id="KW-0964">Secreted</keyword>
<dbReference type="InterPro" id="IPR035940">
    <property type="entry name" value="CAP_sf"/>
</dbReference>